<reference evidence="9" key="2">
    <citation type="submission" date="2025-08" db="UniProtKB">
        <authorList>
            <consortium name="RefSeq"/>
        </authorList>
    </citation>
    <scope>IDENTIFICATION</scope>
    <source>
        <tissue evidence="9">Leaf</tissue>
    </source>
</reference>
<keyword evidence="1" id="KW-0479">Metal-binding</keyword>
<evidence type="ECO:0000256" key="2">
    <source>
        <dbReference type="ARBA" id="ARBA00022771"/>
    </source>
</evidence>
<dbReference type="InterPro" id="IPR006564">
    <property type="entry name" value="Znf_PMZ"/>
</dbReference>
<dbReference type="Gene3D" id="1.10.10.60">
    <property type="entry name" value="Homeodomain-like"/>
    <property type="match status" value="1"/>
</dbReference>
<organism evidence="8 9">
    <name type="scientific">Camelina sativa</name>
    <name type="common">False flax</name>
    <name type="synonym">Myagrum sativum</name>
    <dbReference type="NCBI Taxonomy" id="90675"/>
    <lineage>
        <taxon>Eukaryota</taxon>
        <taxon>Viridiplantae</taxon>
        <taxon>Streptophyta</taxon>
        <taxon>Embryophyta</taxon>
        <taxon>Tracheophyta</taxon>
        <taxon>Spermatophyta</taxon>
        <taxon>Magnoliopsida</taxon>
        <taxon>eudicotyledons</taxon>
        <taxon>Gunneridae</taxon>
        <taxon>Pentapetalae</taxon>
        <taxon>rosids</taxon>
        <taxon>malvids</taxon>
        <taxon>Brassicales</taxon>
        <taxon>Brassicaceae</taxon>
        <taxon>Camelineae</taxon>
        <taxon>Camelina</taxon>
    </lineage>
</organism>
<dbReference type="InterPro" id="IPR014876">
    <property type="entry name" value="DEK_C"/>
</dbReference>
<evidence type="ECO:0000256" key="1">
    <source>
        <dbReference type="ARBA" id="ARBA00022723"/>
    </source>
</evidence>
<feature type="domain" description="DEK-C" evidence="7">
    <location>
        <begin position="797"/>
        <end position="852"/>
    </location>
</feature>
<dbReference type="SMART" id="SM00575">
    <property type="entry name" value="ZnF_PMZ"/>
    <property type="match status" value="1"/>
</dbReference>
<reference evidence="8" key="1">
    <citation type="journal article" date="2014" name="Nat. Commun.">
        <title>The emerging biofuel crop Camelina sativa retains a highly undifferentiated hexaploid genome structure.</title>
        <authorList>
            <person name="Kagale S."/>
            <person name="Koh C."/>
            <person name="Nixon J."/>
            <person name="Bollina V."/>
            <person name="Clarke W.E."/>
            <person name="Tuteja R."/>
            <person name="Spillane C."/>
            <person name="Robinson S.J."/>
            <person name="Links M.G."/>
            <person name="Clarke C."/>
            <person name="Higgins E.E."/>
            <person name="Huebert T."/>
            <person name="Sharpe A.G."/>
            <person name="Parkin I.A."/>
        </authorList>
    </citation>
    <scope>NUCLEOTIDE SEQUENCE [LARGE SCALE GENOMIC DNA]</scope>
    <source>
        <strain evidence="8">cv. DH55</strain>
    </source>
</reference>
<sequence length="862" mass="98160">MAMETLREKVTVLCYTNGSIKYGPDGVYYEGSTPKKIRVRGKTELSTLLNALYPIFGLDKQRSKIEIFGRLPFVVSPHLSMYAHFPVVNDSSLETMLEVPSNHPSIKDVELYLEVRSTSNGVNDPAACSSPSESPVSSLKRQRTQQPQVAPGSVTHPPSVKLERDNGLEVQGLDTTNGCADAAFRNGSTHHGDEDREMTEANSSLDGVEQVVNWTANNVSALEASANACLDKGVESSASNPWSLSSLWVDDHELRVGLCFKDRDELKKVVDWCSIRGRQKCVVRETKKDAFTFECIRWKCKWTLWAARMEEHGLVEITKFTGPHTCCPIRPDNFDVEFAAEEIESLIRVQPTLTIAELKDWWFQKFGDMLETSEMQEAKQEVIKKVFGDWDRSFRVLPKLMAAFHLSNGLLVDWQYDIFPNPEFASFRGVFWAFPQSIEGFRHCRPLIIVDTKDLNGKYPMKLMIASGMEADDCYFPLAFAVTKEVSTDSWRWFLNGIREKVTQRKDLCLISSPNPDIVAVVNEPWSLWQEPWAYHRFCLDYFCSRFHDFFQDDYLKSLVEEAGSTNQKEEFDSYMMEIEKKNSEARKWLDQFPQSQWALAHDSGRRYRVMTIETENVFAICESFQSLGLPVTATVLLLFDEMRLLFKTGLCDSSGRVNRGDMYTKPVMDKLEELMTDSITHVIMPLEKGAFQVTEPLQNDEWIVRLNECTCTCGKFQSSKFPCLHALAVCEKLKINPLQYVDNCYTLDRLYKTYAATFSPVPEVSAWSEASGVPTLFPPVILPPPNNTVNDKTKEPPSDEELRNAVVDILKVVDLKTTAFADILKRLAEKFEIDLTPQKLSIKEMIQNELQTKQMRSGVSK</sequence>
<dbReference type="Proteomes" id="UP000694864">
    <property type="component" value="Chromosome 7"/>
</dbReference>
<evidence type="ECO:0000256" key="5">
    <source>
        <dbReference type="SAM" id="MobiDB-lite"/>
    </source>
</evidence>
<dbReference type="PANTHER" id="PTHR31973">
    <property type="entry name" value="POLYPROTEIN, PUTATIVE-RELATED"/>
    <property type="match status" value="1"/>
</dbReference>
<evidence type="ECO:0000256" key="4">
    <source>
        <dbReference type="PROSITE-ProRule" id="PRU00325"/>
    </source>
</evidence>
<dbReference type="Pfam" id="PF04434">
    <property type="entry name" value="SWIM"/>
    <property type="match status" value="1"/>
</dbReference>
<dbReference type="InterPro" id="IPR004332">
    <property type="entry name" value="Transposase_MuDR"/>
</dbReference>
<dbReference type="Pfam" id="PF03108">
    <property type="entry name" value="DBD_Tnp_Mut"/>
    <property type="match status" value="1"/>
</dbReference>
<feature type="compositionally biased region" description="Low complexity" evidence="5">
    <location>
        <begin position="129"/>
        <end position="138"/>
    </location>
</feature>
<evidence type="ECO:0000259" key="7">
    <source>
        <dbReference type="PROSITE" id="PS51998"/>
    </source>
</evidence>
<protein>
    <submittedName>
        <fullName evidence="9">Uncharacterized protein LOC104704055</fullName>
    </submittedName>
</protein>
<dbReference type="GeneID" id="104704055"/>
<feature type="domain" description="SWIM-type" evidence="6">
    <location>
        <begin position="692"/>
        <end position="735"/>
    </location>
</feature>
<keyword evidence="2 4" id="KW-0863">Zinc-finger</keyword>
<dbReference type="PANTHER" id="PTHR31973:SF195">
    <property type="entry name" value="MUDR FAMILY TRANSPOSASE"/>
    <property type="match status" value="1"/>
</dbReference>
<keyword evidence="3" id="KW-0862">Zinc</keyword>
<accession>A0ABM0SZQ2</accession>
<dbReference type="RefSeq" id="XP_010418479.2">
    <property type="nucleotide sequence ID" value="XM_010420177.2"/>
</dbReference>
<gene>
    <name evidence="9" type="primary">LOC104704055</name>
</gene>
<evidence type="ECO:0000256" key="3">
    <source>
        <dbReference type="ARBA" id="ARBA00022833"/>
    </source>
</evidence>
<dbReference type="PROSITE" id="PS50966">
    <property type="entry name" value="ZF_SWIM"/>
    <property type="match status" value="1"/>
</dbReference>
<dbReference type="Pfam" id="PF08766">
    <property type="entry name" value="DEK_C"/>
    <property type="match status" value="1"/>
</dbReference>
<dbReference type="InterPro" id="IPR007527">
    <property type="entry name" value="Znf_SWIM"/>
</dbReference>
<dbReference type="SUPFAM" id="SSF109715">
    <property type="entry name" value="DEK C-terminal domain"/>
    <property type="match status" value="1"/>
</dbReference>
<evidence type="ECO:0000259" key="6">
    <source>
        <dbReference type="PROSITE" id="PS50966"/>
    </source>
</evidence>
<proteinExistence type="predicted"/>
<feature type="region of interest" description="Disordered" evidence="5">
    <location>
        <begin position="121"/>
        <end position="162"/>
    </location>
</feature>
<evidence type="ECO:0000313" key="9">
    <source>
        <dbReference type="RefSeq" id="XP_010418479.2"/>
    </source>
</evidence>
<evidence type="ECO:0000313" key="8">
    <source>
        <dbReference type="Proteomes" id="UP000694864"/>
    </source>
</evidence>
<name>A0ABM0SZQ2_CAMSA</name>
<dbReference type="PROSITE" id="PS51998">
    <property type="entry name" value="DEK_C"/>
    <property type="match status" value="1"/>
</dbReference>
<keyword evidence="8" id="KW-1185">Reference proteome</keyword>